<dbReference type="Proteomes" id="UP000663852">
    <property type="component" value="Unassembled WGS sequence"/>
</dbReference>
<dbReference type="InterPro" id="IPR003653">
    <property type="entry name" value="Peptidase_C48_C"/>
</dbReference>
<gene>
    <name evidence="8" type="ORF">EDS130_LOCUS23514</name>
</gene>
<dbReference type="GO" id="GO:0070139">
    <property type="term" value="F:SUMO-specific endopeptidase activity"/>
    <property type="evidence" value="ECO:0007669"/>
    <property type="project" value="TreeGrafter"/>
</dbReference>
<organism evidence="8 9">
    <name type="scientific">Adineta ricciae</name>
    <name type="common">Rotifer</name>
    <dbReference type="NCBI Taxonomy" id="249248"/>
    <lineage>
        <taxon>Eukaryota</taxon>
        <taxon>Metazoa</taxon>
        <taxon>Spiralia</taxon>
        <taxon>Gnathifera</taxon>
        <taxon>Rotifera</taxon>
        <taxon>Eurotatoria</taxon>
        <taxon>Bdelloidea</taxon>
        <taxon>Adinetida</taxon>
        <taxon>Adinetidae</taxon>
        <taxon>Adineta</taxon>
    </lineage>
</organism>
<feature type="domain" description="Ubiquitin-like protease family profile" evidence="7">
    <location>
        <begin position="264"/>
        <end position="535"/>
    </location>
</feature>
<feature type="compositionally biased region" description="Polar residues" evidence="6">
    <location>
        <begin position="407"/>
        <end position="419"/>
    </location>
</feature>
<reference evidence="8" key="1">
    <citation type="submission" date="2021-02" db="EMBL/GenBank/DDBJ databases">
        <authorList>
            <person name="Nowell W R."/>
        </authorList>
    </citation>
    <scope>NUCLEOTIDE SEQUENCE</scope>
</reference>
<dbReference type="PROSITE" id="PS50600">
    <property type="entry name" value="ULP_PROTEASE"/>
    <property type="match status" value="1"/>
</dbReference>
<dbReference type="GO" id="GO:0006508">
    <property type="term" value="P:proteolysis"/>
    <property type="evidence" value="ECO:0007669"/>
    <property type="project" value="UniProtKB-KW"/>
</dbReference>
<evidence type="ECO:0000256" key="5">
    <source>
        <dbReference type="ARBA" id="ARBA00022801"/>
    </source>
</evidence>
<evidence type="ECO:0000256" key="6">
    <source>
        <dbReference type="SAM" id="MobiDB-lite"/>
    </source>
</evidence>
<feature type="region of interest" description="Disordered" evidence="6">
    <location>
        <begin position="14"/>
        <end position="35"/>
    </location>
</feature>
<dbReference type="OrthoDB" id="442460at2759"/>
<dbReference type="EMBL" id="CAJNOJ010000128">
    <property type="protein sequence ID" value="CAF1167823.1"/>
    <property type="molecule type" value="Genomic_DNA"/>
</dbReference>
<evidence type="ECO:0000256" key="3">
    <source>
        <dbReference type="ARBA" id="ARBA00022670"/>
    </source>
</evidence>
<keyword evidence="4" id="KW-0833">Ubl conjugation pathway</keyword>
<dbReference type="InterPro" id="IPR038765">
    <property type="entry name" value="Papain-like_cys_pep_sf"/>
</dbReference>
<dbReference type="AlphaFoldDB" id="A0A814U267"/>
<evidence type="ECO:0000256" key="2">
    <source>
        <dbReference type="ARBA" id="ARBA00022553"/>
    </source>
</evidence>
<name>A0A814U267_ADIRI</name>
<protein>
    <recommendedName>
        <fullName evidence="7">Ubiquitin-like protease family profile domain-containing protein</fullName>
    </recommendedName>
</protein>
<dbReference type="GO" id="GO:0005737">
    <property type="term" value="C:cytoplasm"/>
    <property type="evidence" value="ECO:0007669"/>
    <property type="project" value="TreeGrafter"/>
</dbReference>
<evidence type="ECO:0000256" key="1">
    <source>
        <dbReference type="ARBA" id="ARBA00005234"/>
    </source>
</evidence>
<dbReference type="PANTHER" id="PTHR46896">
    <property type="entry name" value="SENTRIN-SPECIFIC PROTEASE"/>
    <property type="match status" value="1"/>
</dbReference>
<comment type="caution">
    <text evidence="8">The sequence shown here is derived from an EMBL/GenBank/DDBJ whole genome shotgun (WGS) entry which is preliminary data.</text>
</comment>
<dbReference type="SUPFAM" id="SSF54001">
    <property type="entry name" value="Cysteine proteinases"/>
    <property type="match status" value="1"/>
</dbReference>
<evidence type="ECO:0000256" key="4">
    <source>
        <dbReference type="ARBA" id="ARBA00022786"/>
    </source>
</evidence>
<dbReference type="Pfam" id="PF02902">
    <property type="entry name" value="Peptidase_C48"/>
    <property type="match status" value="1"/>
</dbReference>
<proteinExistence type="inferred from homology"/>
<evidence type="ECO:0000313" key="8">
    <source>
        <dbReference type="EMBL" id="CAF1167823.1"/>
    </source>
</evidence>
<feature type="region of interest" description="Disordered" evidence="6">
    <location>
        <begin position="379"/>
        <end position="419"/>
    </location>
</feature>
<feature type="compositionally biased region" description="Polar residues" evidence="6">
    <location>
        <begin position="26"/>
        <end position="35"/>
    </location>
</feature>
<evidence type="ECO:0000259" key="7">
    <source>
        <dbReference type="PROSITE" id="PS50600"/>
    </source>
</evidence>
<keyword evidence="3" id="KW-0645">Protease</keyword>
<dbReference type="GO" id="GO:0016926">
    <property type="term" value="P:protein desumoylation"/>
    <property type="evidence" value="ECO:0007669"/>
    <property type="project" value="TreeGrafter"/>
</dbReference>
<feature type="compositionally biased region" description="Acidic residues" evidence="6">
    <location>
        <begin position="379"/>
        <end position="388"/>
    </location>
</feature>
<dbReference type="InterPro" id="IPR051947">
    <property type="entry name" value="Sentrin-specific_protease"/>
</dbReference>
<dbReference type="PANTHER" id="PTHR46896:SF3">
    <property type="entry name" value="FI06413P-RELATED"/>
    <property type="match status" value="1"/>
</dbReference>
<evidence type="ECO:0000313" key="9">
    <source>
        <dbReference type="Proteomes" id="UP000663852"/>
    </source>
</evidence>
<dbReference type="GO" id="GO:0005634">
    <property type="term" value="C:nucleus"/>
    <property type="evidence" value="ECO:0007669"/>
    <property type="project" value="TreeGrafter"/>
</dbReference>
<dbReference type="Gene3D" id="3.40.395.10">
    <property type="entry name" value="Adenoviral Proteinase, Chain A"/>
    <property type="match status" value="1"/>
</dbReference>
<feature type="compositionally biased region" description="Basic residues" evidence="6">
    <location>
        <begin position="394"/>
        <end position="405"/>
    </location>
</feature>
<keyword evidence="5" id="KW-0378">Hydrolase</keyword>
<accession>A0A814U267</accession>
<keyword evidence="2" id="KW-0597">Phosphoprotein</keyword>
<sequence>MAKKTKLPTELICLSDDDDDEDNNNHVNSKSRTTPLKQKESVTIVNNSSNDALNWAIHEKDIIYVSPLPMKYSDVYKKPFEIRCSSVYFGLVQFNVESEVIMMKETEFEMKLTGGFMDNLNIKLAYTDVIKFYFSFESRIPVAFIHVRNEFAILFDQKIPTSDEHGRGFNPASKDEKRRHIIFCLKPLTSDLQRIHLPTIYHFLKTKSPKTDIYCISGTRADELYNLTRFSKASAPTPKKTPFVLNTNDLTAKTVGLNNNTIRFDLSSDDLHCLNEGEFLNDNIIDFYLQYIYYEKLSDEDRQRTYLFNSFFYKRLTQKDKRDNPDISVAEQRYNRVKRWLRDVDLFAKSYIIVPINQNAHWYIVLIQNLNNVPTEGDLISDDEDDSHEDLSKSKKRRRSSRIIHHTGSTNGLRSSSPASKQYLTDEFEDADEVASDNDVPLQLNIESLVGPKNNSLSPAIIIFDSLRTDSKTRVAPTLREFLQLEYDHKKTLPSGSLARKLFNVDTIPTIEAGVPQQRNYSDCGLYVLQYIESFFTHLSSTVNVQSTTFTNWCEKNLKGSMKRKEILNVINQHVITKDE</sequence>
<comment type="similarity">
    <text evidence="1">Belongs to the peptidase C48 family.</text>
</comment>